<feature type="transmembrane region" description="Helical" evidence="3">
    <location>
        <begin position="97"/>
        <end position="115"/>
    </location>
</feature>
<comment type="subcellular location">
    <subcellularLocation>
        <location evidence="1">Membrane</location>
    </subcellularLocation>
</comment>
<evidence type="ECO:0000256" key="3">
    <source>
        <dbReference type="SAM" id="Phobius"/>
    </source>
</evidence>
<dbReference type="EMBL" id="JAIVGD010000011">
    <property type="protein sequence ID" value="KAH0769505.1"/>
    <property type="molecule type" value="Genomic_DNA"/>
</dbReference>
<name>A0ABQ7VMI5_SOLTU</name>
<dbReference type="PANTHER" id="PTHR15486:SF93">
    <property type="entry name" value="PHOSPHOLIPID_GLYCEROL ACYLTRANSFERASE DOMAIN-CONTAINING PROTEIN"/>
    <property type="match status" value="1"/>
</dbReference>
<protein>
    <recommendedName>
        <fullName evidence="6">Glycerol-3-phosphate acyltransferase</fullName>
    </recommendedName>
</protein>
<keyword evidence="3" id="KW-1133">Transmembrane helix</keyword>
<dbReference type="Proteomes" id="UP000826656">
    <property type="component" value="Unassembled WGS sequence"/>
</dbReference>
<reference evidence="4 5" key="1">
    <citation type="journal article" date="2021" name="bioRxiv">
        <title>Chromosome-scale and haplotype-resolved genome assembly of a tetraploid potato cultivar.</title>
        <authorList>
            <person name="Sun H."/>
            <person name="Jiao W.-B."/>
            <person name="Krause K."/>
            <person name="Campoy J.A."/>
            <person name="Goel M."/>
            <person name="Folz-Donahue K."/>
            <person name="Kukat C."/>
            <person name="Huettel B."/>
            <person name="Schneeberger K."/>
        </authorList>
    </citation>
    <scope>NUCLEOTIDE SEQUENCE [LARGE SCALE GENOMIC DNA]</scope>
    <source>
        <strain evidence="4">SolTubOtavaFocal</strain>
        <tissue evidence="4">Leaves</tissue>
    </source>
</reference>
<accession>A0ABQ7VMI5</accession>
<evidence type="ECO:0008006" key="6">
    <source>
        <dbReference type="Google" id="ProtNLM"/>
    </source>
</evidence>
<sequence length="206" mass="23437">MPETAIPRRLGFYVGKAPREMFPRRQTPCFRSQGVSNFFEFPEIGLGDHDTDIPFMTLCKEGYFVLSNPKVKAVSTNKLAKPIIFHNGRFIKKPTPLMSLFIIIWIHFGFLLAFLRISIGILLPIPLQYYAFWATGIRLIINGTPPLRIKKSEGQLGVLFVCCHNRILDNIFLSAPLDHPKRRFLMHSETPQRNGAASSTNDAFLC</sequence>
<organism evidence="4 5">
    <name type="scientific">Solanum tuberosum</name>
    <name type="common">Potato</name>
    <dbReference type="NCBI Taxonomy" id="4113"/>
    <lineage>
        <taxon>Eukaryota</taxon>
        <taxon>Viridiplantae</taxon>
        <taxon>Streptophyta</taxon>
        <taxon>Embryophyta</taxon>
        <taxon>Tracheophyta</taxon>
        <taxon>Spermatophyta</taxon>
        <taxon>Magnoliopsida</taxon>
        <taxon>eudicotyledons</taxon>
        <taxon>Gunneridae</taxon>
        <taxon>Pentapetalae</taxon>
        <taxon>asterids</taxon>
        <taxon>lamiids</taxon>
        <taxon>Solanales</taxon>
        <taxon>Solanaceae</taxon>
        <taxon>Solanoideae</taxon>
        <taxon>Solaneae</taxon>
        <taxon>Solanum</taxon>
    </lineage>
</organism>
<comment type="caution">
    <text evidence="4">The sequence shown here is derived from an EMBL/GenBank/DDBJ whole genome shotgun (WGS) entry which is preliminary data.</text>
</comment>
<evidence type="ECO:0000256" key="1">
    <source>
        <dbReference type="ARBA" id="ARBA00004370"/>
    </source>
</evidence>
<dbReference type="PANTHER" id="PTHR15486">
    <property type="entry name" value="ANCIENT UBIQUITOUS PROTEIN"/>
    <property type="match status" value="1"/>
</dbReference>
<gene>
    <name evidence="4" type="ORF">KY290_013486</name>
</gene>
<keyword evidence="5" id="KW-1185">Reference proteome</keyword>
<keyword evidence="3" id="KW-0812">Transmembrane</keyword>
<evidence type="ECO:0000313" key="5">
    <source>
        <dbReference type="Proteomes" id="UP000826656"/>
    </source>
</evidence>
<evidence type="ECO:0000313" key="4">
    <source>
        <dbReference type="EMBL" id="KAH0769505.1"/>
    </source>
</evidence>
<dbReference type="SUPFAM" id="SSF69593">
    <property type="entry name" value="Glycerol-3-phosphate (1)-acyltransferase"/>
    <property type="match status" value="1"/>
</dbReference>
<proteinExistence type="predicted"/>
<keyword evidence="2 3" id="KW-0472">Membrane</keyword>
<evidence type="ECO:0000256" key="2">
    <source>
        <dbReference type="ARBA" id="ARBA00023136"/>
    </source>
</evidence>